<comment type="caution">
    <text evidence="5">The sequence shown here is derived from an EMBL/GenBank/DDBJ whole genome shotgun (WGS) entry which is preliminary data.</text>
</comment>
<dbReference type="PANTHER" id="PTHR30373:SF2">
    <property type="entry name" value="UPF0603 PROTEIN YGCG"/>
    <property type="match status" value="1"/>
</dbReference>
<evidence type="ECO:0000256" key="3">
    <source>
        <dbReference type="SAM" id="SignalP"/>
    </source>
</evidence>
<reference evidence="5 6" key="1">
    <citation type="submission" date="2019-02" db="EMBL/GenBank/DDBJ databases">
        <authorList>
            <consortium name="Pathogen Informatics"/>
        </authorList>
    </citation>
    <scope>NUCLEOTIDE SEQUENCE [LARGE SCALE GENOMIC DNA]</scope>
    <source>
        <strain evidence="5 6">3012STDY7089603</strain>
    </source>
</reference>
<accession>A0A8H2M6Z5</accession>
<organism evidence="5 6">
    <name type="scientific">Urinicoccus massiliensis</name>
    <dbReference type="NCBI Taxonomy" id="1723382"/>
    <lineage>
        <taxon>Bacteria</taxon>
        <taxon>Bacillati</taxon>
        <taxon>Bacillota</taxon>
        <taxon>Tissierellia</taxon>
        <taxon>Tissierellales</taxon>
        <taxon>Peptoniphilaceae</taxon>
        <taxon>Urinicoccus</taxon>
    </lineage>
</organism>
<feature type="domain" description="TPM" evidence="4">
    <location>
        <begin position="36"/>
        <end position="155"/>
    </location>
</feature>
<sequence length="271" mass="29046">MKRLRALVITILLLFSLQGLVFAAQSLPDPSYEGYVYDEVGLLDTSTKNKIIASAKELDRATKAQIVVAIVKGLQGLPIEDYSQELFQKWKIGNRQDQGVLLLIAFDDHKIRIETGYGLEGALPDMVCKRIINEMAPYFQDQDYNGGILKAYTYIFSKVSDEVGFDKSSIQNLDQEDLNTEVEEEESSGSSVNFRIIFILVILIILFSGPRGGRRRRSFGGGFFFPGGGWFSGGSGGWPGGGSSGGGWSSGGGGWSGGGGSSGGGGASGGW</sequence>
<keyword evidence="3" id="KW-0732">Signal</keyword>
<evidence type="ECO:0000259" key="4">
    <source>
        <dbReference type="Pfam" id="PF04536"/>
    </source>
</evidence>
<dbReference type="Proteomes" id="UP000377798">
    <property type="component" value="Unassembled WGS sequence"/>
</dbReference>
<dbReference type="RefSeq" id="WP_131749024.1">
    <property type="nucleotide sequence ID" value="NZ_CAACYI010000001.1"/>
</dbReference>
<dbReference type="Pfam" id="PF04536">
    <property type="entry name" value="TPM_phosphatase"/>
    <property type="match status" value="1"/>
</dbReference>
<dbReference type="PANTHER" id="PTHR30373">
    <property type="entry name" value="UPF0603 PROTEIN YGCG"/>
    <property type="match status" value="1"/>
</dbReference>
<dbReference type="Gene3D" id="3.10.310.50">
    <property type="match status" value="1"/>
</dbReference>
<name>A0A8H2M6Z5_9FIRM</name>
<feature type="transmembrane region" description="Helical" evidence="2">
    <location>
        <begin position="192"/>
        <end position="209"/>
    </location>
</feature>
<dbReference type="EMBL" id="CAACYI010000001">
    <property type="protein sequence ID" value="VFB16413.1"/>
    <property type="molecule type" value="Genomic_DNA"/>
</dbReference>
<keyword evidence="2" id="KW-0812">Transmembrane</keyword>
<proteinExistence type="predicted"/>
<feature type="chain" id="PRO_5034254117" evidence="3">
    <location>
        <begin position="24"/>
        <end position="271"/>
    </location>
</feature>
<dbReference type="InterPro" id="IPR007621">
    <property type="entry name" value="TPM_dom"/>
</dbReference>
<keyword evidence="2" id="KW-1133">Transmembrane helix</keyword>
<feature type="region of interest" description="Disordered" evidence="1">
    <location>
        <begin position="241"/>
        <end position="271"/>
    </location>
</feature>
<gene>
    <name evidence="5" type="ORF">NCTC13150_00938</name>
</gene>
<evidence type="ECO:0000313" key="6">
    <source>
        <dbReference type="Proteomes" id="UP000377798"/>
    </source>
</evidence>
<evidence type="ECO:0000256" key="2">
    <source>
        <dbReference type="SAM" id="Phobius"/>
    </source>
</evidence>
<keyword evidence="6" id="KW-1185">Reference proteome</keyword>
<evidence type="ECO:0000313" key="5">
    <source>
        <dbReference type="EMBL" id="VFB16413.1"/>
    </source>
</evidence>
<protein>
    <submittedName>
        <fullName evidence="5">Domain of uncharacterized function (DUF477)</fullName>
    </submittedName>
</protein>
<feature type="signal peptide" evidence="3">
    <location>
        <begin position="1"/>
        <end position="23"/>
    </location>
</feature>
<keyword evidence="2" id="KW-0472">Membrane</keyword>
<dbReference type="AlphaFoldDB" id="A0A8H2M6Z5"/>
<evidence type="ECO:0000256" key="1">
    <source>
        <dbReference type="SAM" id="MobiDB-lite"/>
    </source>
</evidence>